<feature type="transmembrane region" description="Helical" evidence="1">
    <location>
        <begin position="24"/>
        <end position="48"/>
    </location>
</feature>
<name>J3MSD6_ORYBR</name>
<proteinExistence type="predicted"/>
<reference evidence="2" key="2">
    <citation type="submission" date="2013-04" db="UniProtKB">
        <authorList>
            <consortium name="EnsemblPlants"/>
        </authorList>
    </citation>
    <scope>IDENTIFICATION</scope>
</reference>
<evidence type="ECO:0000256" key="1">
    <source>
        <dbReference type="SAM" id="Phobius"/>
    </source>
</evidence>
<dbReference type="HOGENOM" id="CLU_2124915_0_0_1"/>
<feature type="transmembrane region" description="Helical" evidence="1">
    <location>
        <begin position="54"/>
        <end position="75"/>
    </location>
</feature>
<keyword evidence="1" id="KW-0472">Membrane</keyword>
<dbReference type="Gramene" id="OB08G20150.1">
    <property type="protein sequence ID" value="OB08G20150.1"/>
    <property type="gene ID" value="OB08G20150"/>
</dbReference>
<dbReference type="AlphaFoldDB" id="J3MSD6"/>
<keyword evidence="3" id="KW-1185">Reference proteome</keyword>
<keyword evidence="1" id="KW-1133">Transmembrane helix</keyword>
<organism evidence="2">
    <name type="scientific">Oryza brachyantha</name>
    <name type="common">malo sina</name>
    <dbReference type="NCBI Taxonomy" id="4533"/>
    <lineage>
        <taxon>Eukaryota</taxon>
        <taxon>Viridiplantae</taxon>
        <taxon>Streptophyta</taxon>
        <taxon>Embryophyta</taxon>
        <taxon>Tracheophyta</taxon>
        <taxon>Spermatophyta</taxon>
        <taxon>Magnoliopsida</taxon>
        <taxon>Liliopsida</taxon>
        <taxon>Poales</taxon>
        <taxon>Poaceae</taxon>
        <taxon>BOP clade</taxon>
        <taxon>Oryzoideae</taxon>
        <taxon>Oryzeae</taxon>
        <taxon>Oryzinae</taxon>
        <taxon>Oryza</taxon>
    </lineage>
</organism>
<dbReference type="EnsemblPlants" id="OB08G20150.1">
    <property type="protein sequence ID" value="OB08G20150.1"/>
    <property type="gene ID" value="OB08G20150"/>
</dbReference>
<accession>J3MSD6</accession>
<sequence length="114" mass="12713">MAPALSRSLGASSVAALRPSPSRLCFVVLFAVVWFTAWLIEMCISWSLFRSSRYLLQISCRLAFALSLCCVSGIWPDAGAKRLDLFALMEQVKDFELFGGRDDSFSTFSFPLML</sequence>
<evidence type="ECO:0000313" key="3">
    <source>
        <dbReference type="Proteomes" id="UP000006038"/>
    </source>
</evidence>
<evidence type="ECO:0000313" key="2">
    <source>
        <dbReference type="EnsemblPlants" id="OB08G20150.1"/>
    </source>
</evidence>
<dbReference type="Proteomes" id="UP000006038">
    <property type="component" value="Chromosome 8"/>
</dbReference>
<protein>
    <submittedName>
        <fullName evidence="2">Uncharacterized protein</fullName>
    </submittedName>
</protein>
<keyword evidence="1" id="KW-0812">Transmembrane</keyword>
<reference evidence="2" key="1">
    <citation type="journal article" date="2013" name="Nat. Commun.">
        <title>Whole-genome sequencing of Oryza brachyantha reveals mechanisms underlying Oryza genome evolution.</title>
        <authorList>
            <person name="Chen J."/>
            <person name="Huang Q."/>
            <person name="Gao D."/>
            <person name="Wang J."/>
            <person name="Lang Y."/>
            <person name="Liu T."/>
            <person name="Li B."/>
            <person name="Bai Z."/>
            <person name="Luis Goicoechea J."/>
            <person name="Liang C."/>
            <person name="Chen C."/>
            <person name="Zhang W."/>
            <person name="Sun S."/>
            <person name="Liao Y."/>
            <person name="Zhang X."/>
            <person name="Yang L."/>
            <person name="Song C."/>
            <person name="Wang M."/>
            <person name="Shi J."/>
            <person name="Liu G."/>
            <person name="Liu J."/>
            <person name="Zhou H."/>
            <person name="Zhou W."/>
            <person name="Yu Q."/>
            <person name="An N."/>
            <person name="Chen Y."/>
            <person name="Cai Q."/>
            <person name="Wang B."/>
            <person name="Liu B."/>
            <person name="Min J."/>
            <person name="Huang Y."/>
            <person name="Wu H."/>
            <person name="Li Z."/>
            <person name="Zhang Y."/>
            <person name="Yin Y."/>
            <person name="Song W."/>
            <person name="Jiang J."/>
            <person name="Jackson S.A."/>
            <person name="Wing R.A."/>
            <person name="Wang J."/>
            <person name="Chen M."/>
        </authorList>
    </citation>
    <scope>NUCLEOTIDE SEQUENCE [LARGE SCALE GENOMIC DNA]</scope>
    <source>
        <strain evidence="2">cv. IRGC 101232</strain>
    </source>
</reference>